<organism evidence="5 6">
    <name type="scientific">Ohtaekwangia kribbensis</name>
    <dbReference type="NCBI Taxonomy" id="688913"/>
    <lineage>
        <taxon>Bacteria</taxon>
        <taxon>Pseudomonadati</taxon>
        <taxon>Bacteroidota</taxon>
        <taxon>Cytophagia</taxon>
        <taxon>Cytophagales</taxon>
        <taxon>Fulvivirgaceae</taxon>
        <taxon>Ohtaekwangia</taxon>
    </lineage>
</organism>
<dbReference type="PANTHER" id="PTHR47199:SF2">
    <property type="entry name" value="PHOTOSYSTEM II STABILITY_ASSEMBLY FACTOR HCF136, CHLOROPLASTIC"/>
    <property type="match status" value="1"/>
</dbReference>
<dbReference type="InterPro" id="IPR026444">
    <property type="entry name" value="Secre_tail"/>
</dbReference>
<dbReference type="Pfam" id="PF18962">
    <property type="entry name" value="Por_Secre_tail"/>
    <property type="match status" value="1"/>
</dbReference>
<keyword evidence="6" id="KW-1185">Reference proteome</keyword>
<protein>
    <submittedName>
        <fullName evidence="5">YCF48-related protein</fullName>
    </submittedName>
</protein>
<reference evidence="6" key="1">
    <citation type="journal article" date="2019" name="Int. J. Syst. Evol. Microbiol.">
        <title>The Global Catalogue of Microorganisms (GCM) 10K type strain sequencing project: providing services to taxonomists for standard genome sequencing and annotation.</title>
        <authorList>
            <consortium name="The Broad Institute Genomics Platform"/>
            <consortium name="The Broad Institute Genome Sequencing Center for Infectious Disease"/>
            <person name="Wu L."/>
            <person name="Ma J."/>
        </authorList>
    </citation>
    <scope>NUCLEOTIDE SEQUENCE [LARGE SCALE GENOMIC DNA]</scope>
    <source>
        <strain evidence="6">CCUG 58938</strain>
    </source>
</reference>
<dbReference type="Pfam" id="PF14870">
    <property type="entry name" value="PSII_BNR"/>
    <property type="match status" value="2"/>
</dbReference>
<dbReference type="NCBIfam" id="TIGR04183">
    <property type="entry name" value="Por_Secre_tail"/>
    <property type="match status" value="1"/>
</dbReference>
<evidence type="ECO:0000256" key="1">
    <source>
        <dbReference type="ARBA" id="ARBA00022531"/>
    </source>
</evidence>
<feature type="domain" description="Photosynthesis system II assembly factor Ycf48/Hcf136-like" evidence="3">
    <location>
        <begin position="306"/>
        <end position="393"/>
    </location>
</feature>
<feature type="domain" description="Photosynthesis system II assembly factor Ycf48/Hcf136-like" evidence="3">
    <location>
        <begin position="132"/>
        <end position="225"/>
    </location>
</feature>
<evidence type="ECO:0000313" key="6">
    <source>
        <dbReference type="Proteomes" id="UP001597112"/>
    </source>
</evidence>
<name>A0ABW3K0S3_9BACT</name>
<dbReference type="SUPFAM" id="SSF110296">
    <property type="entry name" value="Oligoxyloglucan reducing end-specific cellobiohydrolase"/>
    <property type="match status" value="3"/>
</dbReference>
<dbReference type="CDD" id="cd15482">
    <property type="entry name" value="Sialidase_non-viral"/>
    <property type="match status" value="1"/>
</dbReference>
<keyword evidence="2" id="KW-0604">Photosystem II</keyword>
<dbReference type="Proteomes" id="UP001597112">
    <property type="component" value="Unassembled WGS sequence"/>
</dbReference>
<dbReference type="EMBL" id="JBHTKA010000003">
    <property type="protein sequence ID" value="MFD0999850.1"/>
    <property type="molecule type" value="Genomic_DNA"/>
</dbReference>
<accession>A0ABW3K0S3</accession>
<gene>
    <name evidence="5" type="ORF">ACFQ21_11065</name>
</gene>
<evidence type="ECO:0000313" key="5">
    <source>
        <dbReference type="EMBL" id="MFD0999850.1"/>
    </source>
</evidence>
<keyword evidence="1" id="KW-0602">Photosynthesis</keyword>
<proteinExistence type="predicted"/>
<dbReference type="RefSeq" id="WP_377578919.1">
    <property type="nucleotide sequence ID" value="NZ_JBHTKA010000003.1"/>
</dbReference>
<evidence type="ECO:0000259" key="4">
    <source>
        <dbReference type="Pfam" id="PF18962"/>
    </source>
</evidence>
<feature type="domain" description="Secretion system C-terminal sorting" evidence="4">
    <location>
        <begin position="661"/>
        <end position="732"/>
    </location>
</feature>
<sequence length="735" mass="82779">MKRLLLSGYLLVIFYPLCAQWQTIHPKTTFNQFFARAVMPRNTSLYYALGNTMGISADGGYTWSAQAINGLPVHITAATRYYDIVFPSEQVGYFLHQNQVYKTTDRGASWQKVLDIKQSHTHYMASAFFSALYFINDDHGYAVGEFQKIFRTSDGGLTWQTLSWSNDTAPYISYSDVEFLDANTGFISGYEVDNISTNFGFTEFVMKTTDGGEHWTRVEVPTDLENREVKLQFVNSDVGFARVTRSQYGDDLFVTTNGGKSWEKNSLDSLRDIHAAYFVDEKIGFMYGRDFKYTMKLFRTDDQGKSWENIAIPVFSGQDENIITDIKFSDHTHGYAVGSAGNILTTQDGGKTWNVRNRGYPFFYASDFTDDKNGYASSGKGFFKTTDGGNSWQYAEGSDSLAILDMDFKNSDDGIFYGFRDSYFHVKDGATKIEPIELPVNFMSLSEAIVEGDSLFVSGTTLAPSGNVLLKSGDRGKNWQVLPIHEEDDFIVELNRIGSKFYLGTTQSILHSGNGESWQQVKSFSFEYLECMTFATEQVGFASIGGKVMRTHDGGINWYEVGTFPKNILIHKFLVADSKVVFAYGAKYIEGAYYGAIWKSINFGMTWTEESLPVLVDEAIADMSIVGKHVFAVGGFGQVFRTELTEVITDVEGHSFSSLAIFPVPASRYLNFEIPEDEVAEQIYLYDLQGNALNVLYEKDESRYQLDLAGHTQGLYILYVATNKNQYRQKVVKTN</sequence>
<evidence type="ECO:0000256" key="2">
    <source>
        <dbReference type="ARBA" id="ARBA00023276"/>
    </source>
</evidence>
<dbReference type="PANTHER" id="PTHR47199">
    <property type="entry name" value="PHOTOSYSTEM II STABILITY/ASSEMBLY FACTOR HCF136, CHLOROPLASTIC"/>
    <property type="match status" value="1"/>
</dbReference>
<comment type="caution">
    <text evidence="5">The sequence shown here is derived from an EMBL/GenBank/DDBJ whole genome shotgun (WGS) entry which is preliminary data.</text>
</comment>
<dbReference type="Gene3D" id="2.130.10.10">
    <property type="entry name" value="YVTN repeat-like/Quinoprotein amine dehydrogenase"/>
    <property type="match status" value="4"/>
</dbReference>
<evidence type="ECO:0000259" key="3">
    <source>
        <dbReference type="Pfam" id="PF14870"/>
    </source>
</evidence>
<dbReference type="InterPro" id="IPR015943">
    <property type="entry name" value="WD40/YVTN_repeat-like_dom_sf"/>
</dbReference>
<dbReference type="InterPro" id="IPR028203">
    <property type="entry name" value="PSII_CF48-like_dom"/>
</dbReference>